<dbReference type="InterPro" id="IPR020846">
    <property type="entry name" value="MFS_dom"/>
</dbReference>
<dbReference type="PROSITE" id="PS50850">
    <property type="entry name" value="MFS"/>
    <property type="match status" value="1"/>
</dbReference>
<dbReference type="CDD" id="cd17321">
    <property type="entry name" value="MFS_MMR_MDR_like"/>
    <property type="match status" value="1"/>
</dbReference>
<feature type="transmembrane region" description="Helical" evidence="8">
    <location>
        <begin position="78"/>
        <end position="97"/>
    </location>
</feature>
<feature type="transmembrane region" description="Helical" evidence="8">
    <location>
        <begin position="356"/>
        <end position="376"/>
    </location>
</feature>
<dbReference type="PRINTS" id="PR01036">
    <property type="entry name" value="TCRTETB"/>
</dbReference>
<feature type="transmembrane region" description="Helical" evidence="8">
    <location>
        <begin position="103"/>
        <end position="124"/>
    </location>
</feature>
<comment type="similarity">
    <text evidence="2">Belongs to the major facilitator superfamily. EmrB family.</text>
</comment>
<evidence type="ECO:0000256" key="4">
    <source>
        <dbReference type="ARBA" id="ARBA00022475"/>
    </source>
</evidence>
<keyword evidence="7 8" id="KW-0472">Membrane</keyword>
<feature type="transmembrane region" description="Helical" evidence="8">
    <location>
        <begin position="199"/>
        <end position="219"/>
    </location>
</feature>
<dbReference type="InterPro" id="IPR004638">
    <property type="entry name" value="EmrB-like"/>
</dbReference>
<dbReference type="Proteomes" id="UP001304300">
    <property type="component" value="Chromosome"/>
</dbReference>
<evidence type="ECO:0000256" key="6">
    <source>
        <dbReference type="ARBA" id="ARBA00022989"/>
    </source>
</evidence>
<dbReference type="RefSeq" id="WP_317833263.1">
    <property type="nucleotide sequence ID" value="NZ_CP136920.1"/>
</dbReference>
<evidence type="ECO:0000256" key="5">
    <source>
        <dbReference type="ARBA" id="ARBA00022692"/>
    </source>
</evidence>
<dbReference type="InterPro" id="IPR011701">
    <property type="entry name" value="MFS"/>
</dbReference>
<evidence type="ECO:0000256" key="2">
    <source>
        <dbReference type="ARBA" id="ARBA00008537"/>
    </source>
</evidence>
<evidence type="ECO:0000256" key="8">
    <source>
        <dbReference type="SAM" id="Phobius"/>
    </source>
</evidence>
<feature type="transmembrane region" description="Helical" evidence="8">
    <location>
        <begin position="136"/>
        <end position="155"/>
    </location>
</feature>
<keyword evidence="4" id="KW-1003">Cell membrane</keyword>
<dbReference type="NCBIfam" id="TIGR00711">
    <property type="entry name" value="efflux_EmrB"/>
    <property type="match status" value="1"/>
</dbReference>
<protein>
    <submittedName>
        <fullName evidence="10">MFS transporter</fullName>
    </submittedName>
</protein>
<accession>A0AAQ3L804</accession>
<feature type="transmembrane region" description="Helical" evidence="8">
    <location>
        <begin position="47"/>
        <end position="66"/>
    </location>
</feature>
<feature type="transmembrane region" description="Helical" evidence="8">
    <location>
        <begin position="332"/>
        <end position="350"/>
    </location>
</feature>
<feature type="transmembrane region" description="Helical" evidence="8">
    <location>
        <begin position="225"/>
        <end position="248"/>
    </location>
</feature>
<sequence length="451" mass="48454">MPLITDNNRKWWVLASVGGVLGMVILDQTVVGVALPRMQEDLGMTQVSSHWIVNAYLIIFAAVAVAGGRLGDYIGLKLAFVIGLSVFGLTSLAAGFAQDGTTIIIARSLQGIGAAIIFPTSVSMITKVFPPEQRGLAYGIQTATGGIFMSLGPFVGGLFTDLLSWRWIFWINLPLVLFVIFVTLKVWGKTPRDTQLPRFDFAGLILITLGLATLVLGLMQSAVWGWTNVATITAFASSAILLLAFIVFETRIASPLIDLSLFRVPQFTGSDLVVFTGNYNQICVIIFVALFFQEVLGMDPLIAGTCLLVAVVPTLFTSILSGKLADRFPIKWVALSGLFINSSAVLWIGFVSRSDSYALIIAPLILWGLSLPFQFAPTRRAAMSAVPEDKRGQASGINLTSQLLGGAIGVAVSSTILAGTGRYDVLFWTAGSFSMLILAIGWFTLKKESPT</sequence>
<dbReference type="InterPro" id="IPR036259">
    <property type="entry name" value="MFS_trans_sf"/>
</dbReference>
<dbReference type="Gene3D" id="1.20.1720.10">
    <property type="entry name" value="Multidrug resistance protein D"/>
    <property type="match status" value="1"/>
</dbReference>
<evidence type="ECO:0000259" key="9">
    <source>
        <dbReference type="PROSITE" id="PS50850"/>
    </source>
</evidence>
<dbReference type="SUPFAM" id="SSF103473">
    <property type="entry name" value="MFS general substrate transporter"/>
    <property type="match status" value="1"/>
</dbReference>
<feature type="transmembrane region" description="Helical" evidence="8">
    <location>
        <begin position="167"/>
        <end position="187"/>
    </location>
</feature>
<proteinExistence type="inferred from homology"/>
<evidence type="ECO:0000256" key="1">
    <source>
        <dbReference type="ARBA" id="ARBA00004651"/>
    </source>
</evidence>
<dbReference type="KEGG" id="puo:RZN69_20315"/>
<dbReference type="Gene3D" id="1.20.1250.20">
    <property type="entry name" value="MFS general substrate transporter like domains"/>
    <property type="match status" value="1"/>
</dbReference>
<reference evidence="10 11" key="1">
    <citation type="submission" date="2023-10" db="EMBL/GenBank/DDBJ databases">
        <title>Rubellicoccus peritrichatus gen. nov., sp. nov., isolated from an algae of coral reef tank.</title>
        <authorList>
            <person name="Luo J."/>
        </authorList>
    </citation>
    <scope>NUCLEOTIDE SEQUENCE [LARGE SCALE GENOMIC DNA]</scope>
    <source>
        <strain evidence="10 11">CR14</strain>
    </source>
</reference>
<dbReference type="Pfam" id="PF07690">
    <property type="entry name" value="MFS_1"/>
    <property type="match status" value="2"/>
</dbReference>
<evidence type="ECO:0000256" key="7">
    <source>
        <dbReference type="ARBA" id="ARBA00023136"/>
    </source>
</evidence>
<dbReference type="EMBL" id="CP136920">
    <property type="protein sequence ID" value="WOO40970.1"/>
    <property type="molecule type" value="Genomic_DNA"/>
</dbReference>
<feature type="transmembrane region" description="Helical" evidence="8">
    <location>
        <begin position="397"/>
        <end position="419"/>
    </location>
</feature>
<evidence type="ECO:0000256" key="3">
    <source>
        <dbReference type="ARBA" id="ARBA00022448"/>
    </source>
</evidence>
<dbReference type="PANTHER" id="PTHR42718:SF9">
    <property type="entry name" value="MAJOR FACILITATOR SUPERFAMILY MULTIDRUG TRANSPORTER MFSC"/>
    <property type="match status" value="1"/>
</dbReference>
<keyword evidence="3" id="KW-0813">Transport</keyword>
<feature type="transmembrane region" description="Helical" evidence="8">
    <location>
        <begin position="12"/>
        <end position="35"/>
    </location>
</feature>
<dbReference type="PANTHER" id="PTHR42718">
    <property type="entry name" value="MAJOR FACILITATOR SUPERFAMILY MULTIDRUG TRANSPORTER MFSC"/>
    <property type="match status" value="1"/>
</dbReference>
<feature type="transmembrane region" description="Helical" evidence="8">
    <location>
        <begin position="269"/>
        <end position="292"/>
    </location>
</feature>
<keyword evidence="11" id="KW-1185">Reference proteome</keyword>
<keyword evidence="5 8" id="KW-0812">Transmembrane</keyword>
<evidence type="ECO:0000313" key="10">
    <source>
        <dbReference type="EMBL" id="WOO40970.1"/>
    </source>
</evidence>
<feature type="transmembrane region" description="Helical" evidence="8">
    <location>
        <begin position="298"/>
        <end position="320"/>
    </location>
</feature>
<dbReference type="AlphaFoldDB" id="A0AAQ3L804"/>
<keyword evidence="6 8" id="KW-1133">Transmembrane helix</keyword>
<organism evidence="10 11">
    <name type="scientific">Rubellicoccus peritrichatus</name>
    <dbReference type="NCBI Taxonomy" id="3080537"/>
    <lineage>
        <taxon>Bacteria</taxon>
        <taxon>Pseudomonadati</taxon>
        <taxon>Verrucomicrobiota</taxon>
        <taxon>Opitutia</taxon>
        <taxon>Puniceicoccales</taxon>
        <taxon>Cerasicoccaceae</taxon>
        <taxon>Rubellicoccus</taxon>
    </lineage>
</organism>
<feature type="domain" description="Major facilitator superfamily (MFS) profile" evidence="9">
    <location>
        <begin position="13"/>
        <end position="449"/>
    </location>
</feature>
<comment type="subcellular location">
    <subcellularLocation>
        <location evidence="1">Cell membrane</location>
        <topology evidence="1">Multi-pass membrane protein</topology>
    </subcellularLocation>
</comment>
<dbReference type="GO" id="GO:0022857">
    <property type="term" value="F:transmembrane transporter activity"/>
    <property type="evidence" value="ECO:0007669"/>
    <property type="project" value="InterPro"/>
</dbReference>
<dbReference type="GO" id="GO:0005886">
    <property type="term" value="C:plasma membrane"/>
    <property type="evidence" value="ECO:0007669"/>
    <property type="project" value="UniProtKB-SubCell"/>
</dbReference>
<name>A0AAQ3L804_9BACT</name>
<evidence type="ECO:0000313" key="11">
    <source>
        <dbReference type="Proteomes" id="UP001304300"/>
    </source>
</evidence>
<gene>
    <name evidence="10" type="ORF">RZN69_20315</name>
</gene>
<feature type="transmembrane region" description="Helical" evidence="8">
    <location>
        <begin position="425"/>
        <end position="445"/>
    </location>
</feature>